<proteinExistence type="predicted"/>
<protein>
    <submittedName>
        <fullName evidence="3">Periplasmic disulfide oxidoreductase, DsbA type</fullName>
    </submittedName>
</protein>
<dbReference type="AlphaFoldDB" id="F2B8F8"/>
<dbReference type="InterPro" id="IPR001853">
    <property type="entry name" value="DSBA-like_thioredoxin_dom"/>
</dbReference>
<evidence type="ECO:0000256" key="1">
    <source>
        <dbReference type="SAM" id="SignalP"/>
    </source>
</evidence>
<dbReference type="EMBL" id="AFAY01000002">
    <property type="protein sequence ID" value="EGF12253.1"/>
    <property type="molecule type" value="Genomic_DNA"/>
</dbReference>
<keyword evidence="1" id="KW-0732">Signal</keyword>
<feature type="chain" id="PRO_5003274057" evidence="1">
    <location>
        <begin position="22"/>
        <end position="223"/>
    </location>
</feature>
<gene>
    <name evidence="3" type="primary">dsbA</name>
    <name evidence="3" type="ORF">HMPREF9123_0042</name>
</gene>
<dbReference type="SUPFAM" id="SSF52833">
    <property type="entry name" value="Thioredoxin-like"/>
    <property type="match status" value="1"/>
</dbReference>
<feature type="signal peptide" evidence="1">
    <location>
        <begin position="1"/>
        <end position="21"/>
    </location>
</feature>
<accession>F2B8F8</accession>
<dbReference type="OrthoDB" id="9784896at2"/>
<name>F2B8F8_9NEIS</name>
<evidence type="ECO:0000259" key="2">
    <source>
        <dbReference type="Pfam" id="PF01323"/>
    </source>
</evidence>
<dbReference type="InterPro" id="IPR036249">
    <property type="entry name" value="Thioredoxin-like_sf"/>
</dbReference>
<dbReference type="InterPro" id="IPR050824">
    <property type="entry name" value="Thiol_disulfide_DsbA"/>
</dbReference>
<feature type="domain" description="DSBA-like thioredoxin" evidence="2">
    <location>
        <begin position="107"/>
        <end position="194"/>
    </location>
</feature>
<dbReference type="RefSeq" id="WP_007341057.1">
    <property type="nucleotide sequence ID" value="NZ_GL878494.1"/>
</dbReference>
<dbReference type="HOGENOM" id="CLU_1239073_0_0_4"/>
<evidence type="ECO:0000313" key="3">
    <source>
        <dbReference type="EMBL" id="EGF12253.1"/>
    </source>
</evidence>
<evidence type="ECO:0000313" key="4">
    <source>
        <dbReference type="Proteomes" id="UP000004105"/>
    </source>
</evidence>
<dbReference type="Proteomes" id="UP000004105">
    <property type="component" value="Unassembled WGS sequence"/>
</dbReference>
<comment type="caution">
    <text evidence="3">The sequence shown here is derived from an EMBL/GenBank/DDBJ whole genome shotgun (WGS) entry which is preliminary data.</text>
</comment>
<dbReference type="GO" id="GO:0016491">
    <property type="term" value="F:oxidoreductase activity"/>
    <property type="evidence" value="ECO:0007669"/>
    <property type="project" value="InterPro"/>
</dbReference>
<dbReference type="Pfam" id="PF01323">
    <property type="entry name" value="DSBA"/>
    <property type="match status" value="1"/>
</dbReference>
<dbReference type="PANTHER" id="PTHR35891">
    <property type="entry name" value="THIOL:DISULFIDE INTERCHANGE PROTEIN DSBA"/>
    <property type="match status" value="1"/>
</dbReference>
<keyword evidence="4" id="KW-1185">Reference proteome</keyword>
<organism evidence="3 4">
    <name type="scientific">Neisseria bacilliformis ATCC BAA-1200</name>
    <dbReference type="NCBI Taxonomy" id="888742"/>
    <lineage>
        <taxon>Bacteria</taxon>
        <taxon>Pseudomonadati</taxon>
        <taxon>Pseudomonadota</taxon>
        <taxon>Betaproteobacteria</taxon>
        <taxon>Neisseriales</taxon>
        <taxon>Neisseriaceae</taxon>
        <taxon>Neisseria</taxon>
    </lineage>
</organism>
<reference evidence="3 4" key="1">
    <citation type="submission" date="2011-02" db="EMBL/GenBank/DDBJ databases">
        <authorList>
            <person name="Muzny D."/>
            <person name="Qin X."/>
            <person name="Deng J."/>
            <person name="Jiang H."/>
            <person name="Liu Y."/>
            <person name="Qu J."/>
            <person name="Song X.-Z."/>
            <person name="Zhang L."/>
            <person name="Thornton R."/>
            <person name="Coyle M."/>
            <person name="Francisco L."/>
            <person name="Jackson L."/>
            <person name="Javaid M."/>
            <person name="Korchina V."/>
            <person name="Kovar C."/>
            <person name="Mata R."/>
            <person name="Mathew T."/>
            <person name="Ngo R."/>
            <person name="Nguyen L."/>
            <person name="Nguyen N."/>
            <person name="Okwuonu G."/>
            <person name="Ongeri F."/>
            <person name="Pham C."/>
            <person name="Simmons D."/>
            <person name="Wilczek-Boney K."/>
            <person name="Hale W."/>
            <person name="Jakkamsetti A."/>
            <person name="Pham P."/>
            <person name="Ruth R."/>
            <person name="San Lucas F."/>
            <person name="Warren J."/>
            <person name="Zhang J."/>
            <person name="Zhao Z."/>
            <person name="Zhou C."/>
            <person name="Zhu D."/>
            <person name="Lee S."/>
            <person name="Bess C."/>
            <person name="Blankenburg K."/>
            <person name="Forbes L."/>
            <person name="Fu Q."/>
            <person name="Gubbala S."/>
            <person name="Hirani K."/>
            <person name="Jayaseelan J.C."/>
            <person name="Lara F."/>
            <person name="Munidasa M."/>
            <person name="Palculict T."/>
            <person name="Patil S."/>
            <person name="Pu L.-L."/>
            <person name="Saada N."/>
            <person name="Tang L."/>
            <person name="Weissenberger G."/>
            <person name="Zhu Y."/>
            <person name="Hemphill L."/>
            <person name="Shang Y."/>
            <person name="Youmans B."/>
            <person name="Ayvaz T."/>
            <person name="Ross M."/>
            <person name="Santibanez J."/>
            <person name="Aqrawi P."/>
            <person name="Gross S."/>
            <person name="Joshi V."/>
            <person name="Fowler G."/>
            <person name="Nazareth L."/>
            <person name="Reid J."/>
            <person name="Worley K."/>
            <person name="Petrosino J."/>
            <person name="Highlander S."/>
            <person name="Gibbs R."/>
        </authorList>
    </citation>
    <scope>NUCLEOTIDE SEQUENCE [LARGE SCALE GENOMIC DNA]</scope>
    <source>
        <strain evidence="3 4">ATCC BAA-1200</strain>
    </source>
</reference>
<dbReference type="Gene3D" id="3.40.30.10">
    <property type="entry name" value="Glutaredoxin"/>
    <property type="match status" value="1"/>
</dbReference>
<dbReference type="PANTHER" id="PTHR35891:SF3">
    <property type="entry name" value="THIOL:DISULFIDE INTERCHANGE PROTEIN DSBL"/>
    <property type="match status" value="1"/>
</dbReference>
<sequence>MNRRRFLTAFAALSASLAARADNPFALPENSGALPEQSAKPDIVKPYLAVGPYADDQSRVFMFMSYECPYCEQTWYGMGEWGRTLPEPFRFVYVPLYTGNKRLDAAATGFYIVRSLAPQRIAEYQRLAFEAAKTARSSADFAQVLHRMGFSRNQIDAAAADKQTQNRIARAMLLVRRYRVTATPFFTVGGRYTTHAGFTGGDYRVLVQLMNGLVSDVLQSTHR</sequence>